<dbReference type="CDD" id="cd07018">
    <property type="entry name" value="S49_SppA_67K_type"/>
    <property type="match status" value="1"/>
</dbReference>
<feature type="domain" description="Peptidase S49" evidence="6">
    <location>
        <begin position="451"/>
        <end position="601"/>
    </location>
</feature>
<sequence>MFVPSVNPGSMLPAGRRAVCAFRLGTMRRQSRDVTRGGWPRTAVSTRMAADSESVTLTSASQRESSEEQNAKSTKTPFSPSSGLEYEVIDASPFFRFSRALRMLLQVRGRVKKGSVLYMEVGGALPDSSSPSGFVQMLVNQERPTTLANVCGSLRNAAHDPRIAAIYMKITPLGCGYAKLQEIRRHMDYFRASGKQIYTFFELGGEKEFYLSLSSSKLYIPPEAFFALKGFAVNGSFVRGVLEKAGIEPQVERIGEFKSAGDQLGRKDMSDAQRMVLKSLLDSTFQHFCSEVSKAKPHLSPQDVADFLDRAPQGSQHYKEAGLVSDVKYEDELIEELKLKYGRGKDDEAKVQAPLRSVALRKYLRTSSRLLGLVRRSGRKNVVALIRANGAINSGRSGSSPLQGDSVGSETLIELLRQARNDKRVKAVILRVDSPGGSALASDVMWRELRKLREKKPVIASMGDVAASGGYYLSMACDEIVAEERTLTGSIGVVTAKLSLEELFKKIGFVRENLSRGKYAELFVDNRSFTREEAEYFRAGAERAYNSFISKAALSRGKGFEELNEYAQGRVWSGAQALERGLVDHLGGIWKAVDIVRQRLDLESVRDMSIVELRAPSGLFKGASTPLSVGSSRSILRGEPLAMCDVGFDSPWGLSPVELYGLDALLSEIGGHSAVSSQLSSILGQLLPSILR</sequence>
<proteinExistence type="inferred from homology"/>
<dbReference type="InterPro" id="IPR004635">
    <property type="entry name" value="Pept_S49_SppA"/>
</dbReference>
<dbReference type="CDD" id="cd07023">
    <property type="entry name" value="S49_Sppa_N_C"/>
    <property type="match status" value="1"/>
</dbReference>
<gene>
    <name evidence="7" type="ORF">FVE85_6599</name>
</gene>
<keyword evidence="4" id="KW-0720">Serine protease</keyword>
<comment type="caution">
    <text evidence="7">The sequence shown here is derived from an EMBL/GenBank/DDBJ whole genome shotgun (WGS) entry which is preliminary data.</text>
</comment>
<accession>A0A5J4Z7N2</accession>
<dbReference type="OMA" id="KGQYLYC"/>
<dbReference type="Gene3D" id="3.90.226.10">
    <property type="entry name" value="2-enoyl-CoA Hydratase, Chain A, domain 1"/>
    <property type="match status" value="3"/>
</dbReference>
<dbReference type="PANTHER" id="PTHR33209:SF1">
    <property type="entry name" value="PEPTIDASE S49 DOMAIN-CONTAINING PROTEIN"/>
    <property type="match status" value="1"/>
</dbReference>
<organism evidence="7 8">
    <name type="scientific">Porphyridium purpureum</name>
    <name type="common">Red alga</name>
    <name type="synonym">Porphyridium cruentum</name>
    <dbReference type="NCBI Taxonomy" id="35688"/>
    <lineage>
        <taxon>Eukaryota</taxon>
        <taxon>Rhodophyta</taxon>
        <taxon>Bangiophyceae</taxon>
        <taxon>Porphyridiales</taxon>
        <taxon>Porphyridiaceae</taxon>
        <taxon>Porphyridium</taxon>
    </lineage>
</organism>
<dbReference type="SUPFAM" id="SSF52096">
    <property type="entry name" value="ClpP/crotonase"/>
    <property type="match status" value="2"/>
</dbReference>
<dbReference type="Pfam" id="PF01343">
    <property type="entry name" value="Peptidase_S49"/>
    <property type="match status" value="2"/>
</dbReference>
<dbReference type="InterPro" id="IPR029045">
    <property type="entry name" value="ClpP/crotonase-like_dom_sf"/>
</dbReference>
<dbReference type="Proteomes" id="UP000324585">
    <property type="component" value="Unassembled WGS sequence"/>
</dbReference>
<evidence type="ECO:0000256" key="3">
    <source>
        <dbReference type="ARBA" id="ARBA00022801"/>
    </source>
</evidence>
<feature type="compositionally biased region" description="Polar residues" evidence="5">
    <location>
        <begin position="71"/>
        <end position="82"/>
    </location>
</feature>
<feature type="compositionally biased region" description="Polar residues" evidence="5">
    <location>
        <begin position="53"/>
        <end position="63"/>
    </location>
</feature>
<dbReference type="AlphaFoldDB" id="A0A5J4Z7N2"/>
<dbReference type="Gene3D" id="6.20.330.10">
    <property type="match status" value="1"/>
</dbReference>
<dbReference type="InterPro" id="IPR047217">
    <property type="entry name" value="S49_SppA_67K_type_N"/>
</dbReference>
<dbReference type="InterPro" id="IPR047272">
    <property type="entry name" value="S49_SppA_C"/>
</dbReference>
<evidence type="ECO:0000313" key="8">
    <source>
        <dbReference type="Proteomes" id="UP000324585"/>
    </source>
</evidence>
<keyword evidence="8" id="KW-1185">Reference proteome</keyword>
<dbReference type="InterPro" id="IPR002142">
    <property type="entry name" value="Peptidase_S49"/>
</dbReference>
<evidence type="ECO:0000256" key="1">
    <source>
        <dbReference type="ARBA" id="ARBA00008683"/>
    </source>
</evidence>
<feature type="domain" description="Peptidase S49" evidence="6">
    <location>
        <begin position="207"/>
        <end position="338"/>
    </location>
</feature>
<keyword evidence="2 7" id="KW-0645">Protease</keyword>
<evidence type="ECO:0000259" key="6">
    <source>
        <dbReference type="Pfam" id="PF01343"/>
    </source>
</evidence>
<dbReference type="PANTHER" id="PTHR33209">
    <property type="entry name" value="PROTEASE 4"/>
    <property type="match status" value="1"/>
</dbReference>
<dbReference type="OrthoDB" id="45421at2759"/>
<protein>
    <submittedName>
        <fullName evidence="7">Serine protease SPPA, chloroplastic</fullName>
    </submittedName>
</protein>
<evidence type="ECO:0000313" key="7">
    <source>
        <dbReference type="EMBL" id="KAA8499014.1"/>
    </source>
</evidence>
<dbReference type="EMBL" id="VRMN01000001">
    <property type="protein sequence ID" value="KAA8499014.1"/>
    <property type="molecule type" value="Genomic_DNA"/>
</dbReference>
<name>A0A5J4Z7N2_PORPP</name>
<evidence type="ECO:0000256" key="5">
    <source>
        <dbReference type="SAM" id="MobiDB-lite"/>
    </source>
</evidence>
<keyword evidence="3" id="KW-0378">Hydrolase</keyword>
<dbReference type="NCBIfam" id="TIGR00706">
    <property type="entry name" value="SppA_dom"/>
    <property type="match status" value="1"/>
</dbReference>
<evidence type="ECO:0000256" key="2">
    <source>
        <dbReference type="ARBA" id="ARBA00022670"/>
    </source>
</evidence>
<evidence type="ECO:0000256" key="4">
    <source>
        <dbReference type="ARBA" id="ARBA00022825"/>
    </source>
</evidence>
<comment type="similarity">
    <text evidence="1">Belongs to the peptidase S49 family.</text>
</comment>
<dbReference type="GO" id="GO:0008236">
    <property type="term" value="F:serine-type peptidase activity"/>
    <property type="evidence" value="ECO:0007669"/>
    <property type="project" value="UniProtKB-KW"/>
</dbReference>
<dbReference type="GO" id="GO:0006508">
    <property type="term" value="P:proteolysis"/>
    <property type="evidence" value="ECO:0007669"/>
    <property type="project" value="UniProtKB-KW"/>
</dbReference>
<feature type="region of interest" description="Disordered" evidence="5">
    <location>
        <begin position="31"/>
        <end position="82"/>
    </location>
</feature>
<reference evidence="8" key="1">
    <citation type="journal article" date="2019" name="Nat. Commun.">
        <title>Expansion of phycobilisome linker gene families in mesophilic red algae.</title>
        <authorList>
            <person name="Lee J."/>
            <person name="Kim D."/>
            <person name="Bhattacharya D."/>
            <person name="Yoon H.S."/>
        </authorList>
    </citation>
    <scope>NUCLEOTIDE SEQUENCE [LARGE SCALE GENOMIC DNA]</scope>
    <source>
        <strain evidence="8">CCMP 1328</strain>
    </source>
</reference>